<dbReference type="InterPro" id="IPR000742">
    <property type="entry name" value="EGF"/>
</dbReference>
<keyword evidence="24" id="KW-1185">Reference proteome</keyword>
<dbReference type="GO" id="GO:0005886">
    <property type="term" value="C:plasma membrane"/>
    <property type="evidence" value="ECO:0007669"/>
    <property type="project" value="TreeGrafter"/>
</dbReference>
<dbReference type="InterPro" id="IPR049883">
    <property type="entry name" value="NOTCH1_EGF-like"/>
</dbReference>
<dbReference type="InterPro" id="IPR018097">
    <property type="entry name" value="EGF_Ca-bd_CS"/>
</dbReference>
<dbReference type="SMART" id="SM00179">
    <property type="entry name" value="EGF_CA"/>
    <property type="match status" value="1"/>
</dbReference>
<dbReference type="InterPro" id="IPR011009">
    <property type="entry name" value="Kinase-like_dom_sf"/>
</dbReference>
<feature type="domain" description="Protein kinase" evidence="22">
    <location>
        <begin position="305"/>
        <end position="588"/>
    </location>
</feature>
<evidence type="ECO:0000256" key="21">
    <source>
        <dbReference type="SAM" id="SignalP"/>
    </source>
</evidence>
<dbReference type="SUPFAM" id="SSF56112">
    <property type="entry name" value="Protein kinase-like (PK-like)"/>
    <property type="match status" value="1"/>
</dbReference>
<feature type="binding site" evidence="19">
    <location>
        <position position="333"/>
    </location>
    <ligand>
        <name>ATP</name>
        <dbReference type="ChEBI" id="CHEBI:30616"/>
    </ligand>
</feature>
<dbReference type="PROSITE" id="PS00107">
    <property type="entry name" value="PROTEIN_KINASE_ATP"/>
    <property type="match status" value="1"/>
</dbReference>
<dbReference type="GO" id="GO:0005524">
    <property type="term" value="F:ATP binding"/>
    <property type="evidence" value="ECO:0007669"/>
    <property type="project" value="UniProtKB-UniRule"/>
</dbReference>
<evidence type="ECO:0000256" key="16">
    <source>
        <dbReference type="ARBA" id="ARBA00047558"/>
    </source>
</evidence>
<dbReference type="Pfam" id="PF00069">
    <property type="entry name" value="Pkinase"/>
    <property type="match status" value="1"/>
</dbReference>
<feature type="signal peptide" evidence="21">
    <location>
        <begin position="1"/>
        <end position="19"/>
    </location>
</feature>
<keyword evidence="4" id="KW-0597">Phosphoprotein</keyword>
<keyword evidence="15" id="KW-0325">Glycoprotein</keyword>
<dbReference type="EMBL" id="JAUIZM010000002">
    <property type="protein sequence ID" value="KAK1398212.1"/>
    <property type="molecule type" value="Genomic_DNA"/>
</dbReference>
<dbReference type="FunFam" id="2.10.25.10:FF:000038">
    <property type="entry name" value="Fibrillin 2"/>
    <property type="match status" value="1"/>
</dbReference>
<dbReference type="InterPro" id="IPR001881">
    <property type="entry name" value="EGF-like_Ca-bd_dom"/>
</dbReference>
<dbReference type="Pfam" id="PF07645">
    <property type="entry name" value="EGF_CA"/>
    <property type="match status" value="1"/>
</dbReference>
<dbReference type="InterPro" id="IPR025287">
    <property type="entry name" value="WAK_GUB"/>
</dbReference>
<dbReference type="PROSITE" id="PS00108">
    <property type="entry name" value="PROTEIN_KINASE_ST"/>
    <property type="match status" value="1"/>
</dbReference>
<evidence type="ECO:0000256" key="8">
    <source>
        <dbReference type="ARBA" id="ARBA00022737"/>
    </source>
</evidence>
<evidence type="ECO:0000259" key="22">
    <source>
        <dbReference type="PROSITE" id="PS50011"/>
    </source>
</evidence>
<evidence type="ECO:0000256" key="7">
    <source>
        <dbReference type="ARBA" id="ARBA00022729"/>
    </source>
</evidence>
<dbReference type="SMART" id="SM00181">
    <property type="entry name" value="EGF"/>
    <property type="match status" value="2"/>
</dbReference>
<dbReference type="InterPro" id="IPR009030">
    <property type="entry name" value="Growth_fac_rcpt_cys_sf"/>
</dbReference>
<evidence type="ECO:0000256" key="3">
    <source>
        <dbReference type="ARBA" id="ARBA00022536"/>
    </source>
</evidence>
<evidence type="ECO:0000256" key="12">
    <source>
        <dbReference type="ARBA" id="ARBA00022989"/>
    </source>
</evidence>
<keyword evidence="13 20" id="KW-0472">Membrane</keyword>
<evidence type="ECO:0000256" key="19">
    <source>
        <dbReference type="PROSITE-ProRule" id="PRU10141"/>
    </source>
</evidence>
<evidence type="ECO:0000256" key="14">
    <source>
        <dbReference type="ARBA" id="ARBA00023157"/>
    </source>
</evidence>
<feature type="chain" id="PRO_5042294316" evidence="21">
    <location>
        <begin position="20"/>
        <end position="640"/>
    </location>
</feature>
<dbReference type="GO" id="GO:0004674">
    <property type="term" value="F:protein serine/threonine kinase activity"/>
    <property type="evidence" value="ECO:0007669"/>
    <property type="project" value="UniProtKB-KW"/>
</dbReference>
<dbReference type="Proteomes" id="UP001237642">
    <property type="component" value="Unassembled WGS sequence"/>
</dbReference>
<name>A0AAD8J5Q9_9APIA</name>
<evidence type="ECO:0000256" key="20">
    <source>
        <dbReference type="SAM" id="Phobius"/>
    </source>
</evidence>
<keyword evidence="14" id="KW-1015">Disulfide bond</keyword>
<sequence>MQFLVVLLVCACGIQVLESATYRYNITAIEANTNHTIIKGGGFAKPGCQSKCGSLHVPYPFGILSEGHKGPNCSMHSGFDIICNTSTNPPKAFIKDWTSEILDISDKELRAIFSLKDAVPHVKMGRKSLKTSVLALAVARYANSSCIDIKQGRSSGGYRCSCKQGYEGNPYLSPGCKDTNECADPTKNDCVSDACNNILGSYHCSCPRGYEGDGRKHGRGCIAKRSKFPVTMFILGTTLVCIASIAGTNWLYCIIKKRKHAQLREKFFHQNGGLLLKQNISKEGIVVESTKLFTVEELKKATNNYASERIIGQGGYGIVFKGILPDQRVVAIKRSKTIDKSQIEQFINEVVILTQVNHRNVVKLLGCCLECEVPLLVYEFVSNGSLFHHVHNIDGGMSWLSLENRLRIAAESSGALAYLHSAASIPIIHRDVKLANILLDDRHVAKISDFGASRLVPLDKNQVTTLVQGTLGYLDPEYFHSGQLTDKSDVYSFGVVLAELLTGRKPICTEISPKDVNLATYFITSLNENRIFQILEPRLVKEGTIDQLEKAAQLVKRCLSLNGEERPTMKEVTVELEGLRNFTKHPWANQHGHEEIESLMSSTDAQRSNLYEIQLSSYNNIGHDSEQYSSGTASLLLSPR</sequence>
<comment type="function">
    <text evidence="18">Serine/threonine-protein kinase that may function as a signaling receptor of extracellular matrix component. Binding to pectin may have significance in the control of cell expansion, morphogenesis and development.</text>
</comment>
<keyword evidence="8" id="KW-0677">Repeat</keyword>
<dbReference type="InterPro" id="IPR000152">
    <property type="entry name" value="EGF-type_Asp/Asn_hydroxyl_site"/>
</dbReference>
<dbReference type="InterPro" id="IPR008271">
    <property type="entry name" value="Ser/Thr_kinase_AS"/>
</dbReference>
<dbReference type="Pfam" id="PF13947">
    <property type="entry name" value="GUB_WAK_bind"/>
    <property type="match status" value="1"/>
</dbReference>
<keyword evidence="11 19" id="KW-0067">ATP-binding</keyword>
<keyword evidence="5" id="KW-0808">Transferase</keyword>
<dbReference type="PROSITE" id="PS01187">
    <property type="entry name" value="EGF_CA"/>
    <property type="match status" value="1"/>
</dbReference>
<evidence type="ECO:0000256" key="13">
    <source>
        <dbReference type="ARBA" id="ARBA00023136"/>
    </source>
</evidence>
<accession>A0AAD8J5Q9</accession>
<evidence type="ECO:0000313" key="23">
    <source>
        <dbReference type="EMBL" id="KAK1398212.1"/>
    </source>
</evidence>
<dbReference type="AlphaFoldDB" id="A0AAD8J5Q9"/>
<evidence type="ECO:0000256" key="15">
    <source>
        <dbReference type="ARBA" id="ARBA00023180"/>
    </source>
</evidence>
<evidence type="ECO:0000256" key="5">
    <source>
        <dbReference type="ARBA" id="ARBA00022679"/>
    </source>
</evidence>
<proteinExistence type="predicted"/>
<gene>
    <name evidence="23" type="ORF">POM88_008075</name>
</gene>
<evidence type="ECO:0000256" key="9">
    <source>
        <dbReference type="ARBA" id="ARBA00022741"/>
    </source>
</evidence>
<dbReference type="FunFam" id="3.30.200.20:FF:000043">
    <property type="entry name" value="Wall-associated receptor kinase 2"/>
    <property type="match status" value="1"/>
</dbReference>
<dbReference type="GO" id="GO:0007166">
    <property type="term" value="P:cell surface receptor signaling pathway"/>
    <property type="evidence" value="ECO:0007669"/>
    <property type="project" value="InterPro"/>
</dbReference>
<keyword evidence="2" id="KW-0723">Serine/threonine-protein kinase</keyword>
<comment type="subcellular location">
    <subcellularLocation>
        <location evidence="1">Membrane</location>
        <topology evidence="1">Single-pass type I membrane protein</topology>
    </subcellularLocation>
</comment>
<feature type="transmembrane region" description="Helical" evidence="20">
    <location>
        <begin position="232"/>
        <end position="255"/>
    </location>
</feature>
<comment type="catalytic activity">
    <reaction evidence="17">
        <text>L-threonyl-[protein] + ATP = O-phospho-L-threonyl-[protein] + ADP + H(+)</text>
        <dbReference type="Rhea" id="RHEA:46608"/>
        <dbReference type="Rhea" id="RHEA-COMP:11060"/>
        <dbReference type="Rhea" id="RHEA-COMP:11605"/>
        <dbReference type="ChEBI" id="CHEBI:15378"/>
        <dbReference type="ChEBI" id="CHEBI:30013"/>
        <dbReference type="ChEBI" id="CHEBI:30616"/>
        <dbReference type="ChEBI" id="CHEBI:61977"/>
        <dbReference type="ChEBI" id="CHEBI:456216"/>
    </reaction>
</comment>
<comment type="catalytic activity">
    <reaction evidence="16">
        <text>L-seryl-[protein] + ATP = O-phospho-L-seryl-[protein] + ADP + H(+)</text>
        <dbReference type="Rhea" id="RHEA:17989"/>
        <dbReference type="Rhea" id="RHEA-COMP:9863"/>
        <dbReference type="Rhea" id="RHEA-COMP:11604"/>
        <dbReference type="ChEBI" id="CHEBI:15378"/>
        <dbReference type="ChEBI" id="CHEBI:29999"/>
        <dbReference type="ChEBI" id="CHEBI:30616"/>
        <dbReference type="ChEBI" id="CHEBI:83421"/>
        <dbReference type="ChEBI" id="CHEBI:456216"/>
    </reaction>
</comment>
<dbReference type="Gene3D" id="1.10.510.10">
    <property type="entry name" value="Transferase(Phosphotransferase) domain 1"/>
    <property type="match status" value="1"/>
</dbReference>
<evidence type="ECO:0000256" key="11">
    <source>
        <dbReference type="ARBA" id="ARBA00022840"/>
    </source>
</evidence>
<evidence type="ECO:0000256" key="2">
    <source>
        <dbReference type="ARBA" id="ARBA00022527"/>
    </source>
</evidence>
<dbReference type="SUPFAM" id="SSF57184">
    <property type="entry name" value="Growth factor receptor domain"/>
    <property type="match status" value="1"/>
</dbReference>
<dbReference type="PANTHER" id="PTHR27005">
    <property type="entry name" value="WALL-ASSOCIATED RECEPTOR KINASE-LIKE 21"/>
    <property type="match status" value="1"/>
</dbReference>
<keyword evidence="7 21" id="KW-0732">Signal</keyword>
<dbReference type="PROSITE" id="PS00010">
    <property type="entry name" value="ASX_HYDROXYL"/>
    <property type="match status" value="1"/>
</dbReference>
<keyword evidence="6 20" id="KW-0812">Transmembrane</keyword>
<dbReference type="FunFam" id="1.10.510.10:FF:000084">
    <property type="entry name" value="Wall-associated receptor kinase 2"/>
    <property type="match status" value="1"/>
</dbReference>
<dbReference type="CDD" id="cd14066">
    <property type="entry name" value="STKc_IRAK"/>
    <property type="match status" value="1"/>
</dbReference>
<dbReference type="Gene3D" id="3.30.200.20">
    <property type="entry name" value="Phosphorylase Kinase, domain 1"/>
    <property type="match status" value="1"/>
</dbReference>
<keyword evidence="3" id="KW-0245">EGF-like domain</keyword>
<keyword evidence="9 19" id="KW-0547">Nucleotide-binding</keyword>
<evidence type="ECO:0000313" key="24">
    <source>
        <dbReference type="Proteomes" id="UP001237642"/>
    </source>
</evidence>
<evidence type="ECO:0000256" key="1">
    <source>
        <dbReference type="ARBA" id="ARBA00004479"/>
    </source>
</evidence>
<dbReference type="PROSITE" id="PS50011">
    <property type="entry name" value="PROTEIN_KINASE_DOM"/>
    <property type="match status" value="1"/>
</dbReference>
<reference evidence="23" key="1">
    <citation type="submission" date="2023-02" db="EMBL/GenBank/DDBJ databases">
        <title>Genome of toxic invasive species Heracleum sosnowskyi carries increased number of genes despite the absence of recent whole-genome duplications.</title>
        <authorList>
            <person name="Schelkunov M."/>
            <person name="Shtratnikova V."/>
            <person name="Makarenko M."/>
            <person name="Klepikova A."/>
            <person name="Omelchenko D."/>
            <person name="Novikova G."/>
            <person name="Obukhova E."/>
            <person name="Bogdanov V."/>
            <person name="Penin A."/>
            <person name="Logacheva M."/>
        </authorList>
    </citation>
    <scope>NUCLEOTIDE SEQUENCE</scope>
    <source>
        <strain evidence="23">Hsosn_3</strain>
        <tissue evidence="23">Leaf</tissue>
    </source>
</reference>
<dbReference type="GO" id="GO:0030247">
    <property type="term" value="F:polysaccharide binding"/>
    <property type="evidence" value="ECO:0007669"/>
    <property type="project" value="InterPro"/>
</dbReference>
<evidence type="ECO:0000256" key="17">
    <source>
        <dbReference type="ARBA" id="ARBA00047951"/>
    </source>
</evidence>
<organism evidence="23 24">
    <name type="scientific">Heracleum sosnowskyi</name>
    <dbReference type="NCBI Taxonomy" id="360622"/>
    <lineage>
        <taxon>Eukaryota</taxon>
        <taxon>Viridiplantae</taxon>
        <taxon>Streptophyta</taxon>
        <taxon>Embryophyta</taxon>
        <taxon>Tracheophyta</taxon>
        <taxon>Spermatophyta</taxon>
        <taxon>Magnoliopsida</taxon>
        <taxon>eudicotyledons</taxon>
        <taxon>Gunneridae</taxon>
        <taxon>Pentapetalae</taxon>
        <taxon>asterids</taxon>
        <taxon>campanulids</taxon>
        <taxon>Apiales</taxon>
        <taxon>Apiaceae</taxon>
        <taxon>Apioideae</taxon>
        <taxon>apioid superclade</taxon>
        <taxon>Tordylieae</taxon>
        <taxon>Tordyliinae</taxon>
        <taxon>Heracleum</taxon>
    </lineage>
</organism>
<dbReference type="GO" id="GO:0005509">
    <property type="term" value="F:calcium ion binding"/>
    <property type="evidence" value="ECO:0007669"/>
    <property type="project" value="InterPro"/>
</dbReference>
<dbReference type="InterPro" id="IPR017441">
    <property type="entry name" value="Protein_kinase_ATP_BS"/>
</dbReference>
<comment type="caution">
    <text evidence="23">The sequence shown here is derived from an EMBL/GenBank/DDBJ whole genome shotgun (WGS) entry which is preliminary data.</text>
</comment>
<keyword evidence="10 23" id="KW-0418">Kinase</keyword>
<evidence type="ECO:0000256" key="4">
    <source>
        <dbReference type="ARBA" id="ARBA00022553"/>
    </source>
</evidence>
<dbReference type="InterPro" id="IPR000719">
    <property type="entry name" value="Prot_kinase_dom"/>
</dbReference>
<dbReference type="Gene3D" id="2.10.25.10">
    <property type="entry name" value="Laminin"/>
    <property type="match status" value="2"/>
</dbReference>
<evidence type="ECO:0000256" key="18">
    <source>
        <dbReference type="ARBA" id="ARBA00058961"/>
    </source>
</evidence>
<evidence type="ECO:0000256" key="6">
    <source>
        <dbReference type="ARBA" id="ARBA00022692"/>
    </source>
</evidence>
<dbReference type="PANTHER" id="PTHR27005:SF283">
    <property type="entry name" value="OS02G0633066 PROTEIN"/>
    <property type="match status" value="1"/>
</dbReference>
<dbReference type="CDD" id="cd00054">
    <property type="entry name" value="EGF_CA"/>
    <property type="match status" value="1"/>
</dbReference>
<dbReference type="SMART" id="SM00220">
    <property type="entry name" value="S_TKc"/>
    <property type="match status" value="1"/>
</dbReference>
<protein>
    <submittedName>
        <fullName evidence="23">WALL ASSOCIATED KINASE (WAK)-LIKE 10</fullName>
    </submittedName>
</protein>
<dbReference type="InterPro" id="IPR045274">
    <property type="entry name" value="WAK-like"/>
</dbReference>
<reference evidence="23" key="2">
    <citation type="submission" date="2023-05" db="EMBL/GenBank/DDBJ databases">
        <authorList>
            <person name="Schelkunov M.I."/>
        </authorList>
    </citation>
    <scope>NUCLEOTIDE SEQUENCE</scope>
    <source>
        <strain evidence="23">Hsosn_3</strain>
        <tissue evidence="23">Leaf</tissue>
    </source>
</reference>
<keyword evidence="12 20" id="KW-1133">Transmembrane helix</keyword>
<evidence type="ECO:0000256" key="10">
    <source>
        <dbReference type="ARBA" id="ARBA00022777"/>
    </source>
</evidence>